<dbReference type="Proteomes" id="UP000320216">
    <property type="component" value="Chromosome"/>
</dbReference>
<reference evidence="1 2" key="1">
    <citation type="submission" date="2019-07" db="EMBL/GenBank/DDBJ databases">
        <title>Full genome sequence of Humibacter sp. WJ7-1.</title>
        <authorList>
            <person name="Im W.-T."/>
        </authorList>
    </citation>
    <scope>NUCLEOTIDE SEQUENCE [LARGE SCALE GENOMIC DNA]</scope>
    <source>
        <strain evidence="1 2">WJ7-1</strain>
    </source>
</reference>
<evidence type="ECO:0008006" key="3">
    <source>
        <dbReference type="Google" id="ProtNLM"/>
    </source>
</evidence>
<proteinExistence type="predicted"/>
<dbReference type="KEGG" id="huw:FPZ11_05215"/>
<organism evidence="1 2">
    <name type="scientific">Humibacter ginsenosidimutans</name>
    <dbReference type="NCBI Taxonomy" id="2599293"/>
    <lineage>
        <taxon>Bacteria</taxon>
        <taxon>Bacillati</taxon>
        <taxon>Actinomycetota</taxon>
        <taxon>Actinomycetes</taxon>
        <taxon>Micrococcales</taxon>
        <taxon>Microbacteriaceae</taxon>
        <taxon>Humibacter</taxon>
    </lineage>
</organism>
<evidence type="ECO:0000313" key="2">
    <source>
        <dbReference type="Proteomes" id="UP000320216"/>
    </source>
</evidence>
<gene>
    <name evidence="1" type="ORF">FPZ11_05215</name>
</gene>
<accession>A0A5B8M2S7</accession>
<sequence>MSDDISFNGNTPRQVLTTALEEAFPEWLVISSERAPDTLDRPALVIKQRTIDPLPSAPLSHFTVGFFVTVVDDSTDWDQAEDDLDTNVLLVWAALMETKNVNPSKAEKTTFNDNAYLAYDITTDLTVRKG</sequence>
<dbReference type="AlphaFoldDB" id="A0A5B8M2S7"/>
<protein>
    <recommendedName>
        <fullName evidence="3">DUF3168 domain-containing protein</fullName>
    </recommendedName>
</protein>
<keyword evidence="2" id="KW-1185">Reference proteome</keyword>
<evidence type="ECO:0000313" key="1">
    <source>
        <dbReference type="EMBL" id="QDZ14244.1"/>
    </source>
</evidence>
<dbReference type="EMBL" id="CP042305">
    <property type="protein sequence ID" value="QDZ14244.1"/>
    <property type="molecule type" value="Genomic_DNA"/>
</dbReference>
<dbReference type="RefSeq" id="WP_146318951.1">
    <property type="nucleotide sequence ID" value="NZ_CP042305.1"/>
</dbReference>
<name>A0A5B8M2S7_9MICO</name>